<dbReference type="PANTHER" id="PTHR43713">
    <property type="entry name" value="GLUTAMATE-1-SEMIALDEHYDE 2,1-AMINOMUTASE"/>
    <property type="match status" value="1"/>
</dbReference>
<dbReference type="InterPro" id="IPR005814">
    <property type="entry name" value="Aminotrans_3"/>
</dbReference>
<dbReference type="Gene3D" id="3.40.640.10">
    <property type="entry name" value="Type I PLP-dependent aspartate aminotransferase-like (Major domain)"/>
    <property type="match status" value="1"/>
</dbReference>
<dbReference type="InterPro" id="IPR015422">
    <property type="entry name" value="PyrdxlP-dep_Trfase_small"/>
</dbReference>
<sequence length="432" mass="47992">MDKLGMVNGIQISERYWQRASSLIPCGTQCLSKGPTQFIEGYAPKYLARGDGCIVTDVDENRFIDYGMGLGAVSLGYHYPTVNSAIINQLNEAITLTMMHPLEVEVSELIREVIPCAESVRFGKNGSDVTSAAVRLARAYTRRDIILCGGYHGWHDWYVITTDRNAGIPPVLEGLTKKFSYNDIDSLRMLINKYKGRVAAVIMEPVGVIHPQPNFLADVKQLAHDNGALLIFDEVLTGFRIALGGAQQYYGVTPDLATFGKAVANGMPLSILTGKAEIMSELENVFFSFTFGGEMLSLASAKATIEEMKTHRTIDHVNAMGKLLMEQGNAIIEKHGLSERISIQGPRAKTLFVYRESPDTLLIKSFLQQEMIRRGILFTSYNYVSYSHKEEQIQYTLDVLEDSLSELSKAMKQNKLVEKLEGKAVAPVFRKA</sequence>
<keyword evidence="2 3" id="KW-0663">Pyridoxal phosphate</keyword>
<evidence type="ECO:0000256" key="1">
    <source>
        <dbReference type="ARBA" id="ARBA00001933"/>
    </source>
</evidence>
<evidence type="ECO:0000256" key="2">
    <source>
        <dbReference type="ARBA" id="ARBA00022898"/>
    </source>
</evidence>
<dbReference type="GO" id="GO:0008483">
    <property type="term" value="F:transaminase activity"/>
    <property type="evidence" value="ECO:0007669"/>
    <property type="project" value="InterPro"/>
</dbReference>
<proteinExistence type="inferred from homology"/>
<dbReference type="Pfam" id="PF00202">
    <property type="entry name" value="Aminotran_3"/>
    <property type="match status" value="1"/>
</dbReference>
<dbReference type="InterPro" id="IPR015421">
    <property type="entry name" value="PyrdxlP-dep_Trfase_major"/>
</dbReference>
<dbReference type="PANTHER" id="PTHR43713:SF3">
    <property type="entry name" value="GLUTAMATE-1-SEMIALDEHYDE 2,1-AMINOMUTASE 1, CHLOROPLASTIC-RELATED"/>
    <property type="match status" value="1"/>
</dbReference>
<dbReference type="AlphaFoldDB" id="A0A916YRP8"/>
<keyword evidence="5" id="KW-1185">Reference proteome</keyword>
<name>A0A916YRP8_9BACL</name>
<dbReference type="EMBL" id="BMHP01000001">
    <property type="protein sequence ID" value="GGD56516.1"/>
    <property type="molecule type" value="Genomic_DNA"/>
</dbReference>
<comment type="caution">
    <text evidence="4">The sequence shown here is derived from an EMBL/GenBank/DDBJ whole genome shotgun (WGS) entry which is preliminary data.</text>
</comment>
<dbReference type="Proteomes" id="UP000612456">
    <property type="component" value="Unassembled WGS sequence"/>
</dbReference>
<reference evidence="4" key="2">
    <citation type="submission" date="2020-09" db="EMBL/GenBank/DDBJ databases">
        <authorList>
            <person name="Sun Q."/>
            <person name="Zhou Y."/>
        </authorList>
    </citation>
    <scope>NUCLEOTIDE SEQUENCE</scope>
    <source>
        <strain evidence="4">CGMCC 1.15178</strain>
    </source>
</reference>
<dbReference type="InterPro" id="IPR049704">
    <property type="entry name" value="Aminotrans_3_PPA_site"/>
</dbReference>
<protein>
    <submittedName>
        <fullName evidence="4">Glutamate-1-semialdehyde 2,1-aminomutase</fullName>
    </submittedName>
</protein>
<evidence type="ECO:0000313" key="4">
    <source>
        <dbReference type="EMBL" id="GGD56516.1"/>
    </source>
</evidence>
<dbReference type="InterPro" id="IPR015424">
    <property type="entry name" value="PyrdxlP-dep_Trfase"/>
</dbReference>
<dbReference type="PROSITE" id="PS00600">
    <property type="entry name" value="AA_TRANSFER_CLASS_3"/>
    <property type="match status" value="1"/>
</dbReference>
<comment type="similarity">
    <text evidence="3">Belongs to the class-III pyridoxal-phosphate-dependent aminotransferase family.</text>
</comment>
<accession>A0A916YRP8</accession>
<dbReference type="CDD" id="cd00610">
    <property type="entry name" value="OAT_like"/>
    <property type="match status" value="1"/>
</dbReference>
<evidence type="ECO:0000313" key="5">
    <source>
        <dbReference type="Proteomes" id="UP000612456"/>
    </source>
</evidence>
<reference evidence="4" key="1">
    <citation type="journal article" date="2014" name="Int. J. Syst. Evol. Microbiol.">
        <title>Complete genome sequence of Corynebacterium casei LMG S-19264T (=DSM 44701T), isolated from a smear-ripened cheese.</title>
        <authorList>
            <consortium name="US DOE Joint Genome Institute (JGI-PGF)"/>
            <person name="Walter F."/>
            <person name="Albersmeier A."/>
            <person name="Kalinowski J."/>
            <person name="Ruckert C."/>
        </authorList>
    </citation>
    <scope>NUCLEOTIDE SEQUENCE</scope>
    <source>
        <strain evidence="4">CGMCC 1.15178</strain>
    </source>
</reference>
<organism evidence="4 5">
    <name type="scientific">Paenibacillus nasutitermitis</name>
    <dbReference type="NCBI Taxonomy" id="1652958"/>
    <lineage>
        <taxon>Bacteria</taxon>
        <taxon>Bacillati</taxon>
        <taxon>Bacillota</taxon>
        <taxon>Bacilli</taxon>
        <taxon>Bacillales</taxon>
        <taxon>Paenibacillaceae</taxon>
        <taxon>Paenibacillus</taxon>
    </lineage>
</organism>
<evidence type="ECO:0000256" key="3">
    <source>
        <dbReference type="RuleBase" id="RU003560"/>
    </source>
</evidence>
<dbReference type="SUPFAM" id="SSF53383">
    <property type="entry name" value="PLP-dependent transferases"/>
    <property type="match status" value="1"/>
</dbReference>
<gene>
    <name evidence="4" type="primary">hemL</name>
    <name evidence="4" type="ORF">GCM10010911_12790</name>
</gene>
<dbReference type="GO" id="GO:0030170">
    <property type="term" value="F:pyridoxal phosphate binding"/>
    <property type="evidence" value="ECO:0007669"/>
    <property type="project" value="InterPro"/>
</dbReference>
<comment type="cofactor">
    <cofactor evidence="1">
        <name>pyridoxal 5'-phosphate</name>
        <dbReference type="ChEBI" id="CHEBI:597326"/>
    </cofactor>
</comment>
<dbReference type="Gene3D" id="3.90.1150.10">
    <property type="entry name" value="Aspartate Aminotransferase, domain 1"/>
    <property type="match status" value="1"/>
</dbReference>